<evidence type="ECO:0000256" key="1">
    <source>
        <dbReference type="SAM" id="MobiDB-lite"/>
    </source>
</evidence>
<keyword evidence="3" id="KW-1185">Reference proteome</keyword>
<gene>
    <name evidence="2" type="ORF">SEVIR_5G328850v2</name>
</gene>
<accession>A0A4U6UMT8</accession>
<dbReference type="Gramene" id="TKW16892">
    <property type="protein sequence ID" value="TKW16892"/>
    <property type="gene ID" value="SEVIR_5G328850v2"/>
</dbReference>
<name>A0A4U6UMT8_SETVI</name>
<feature type="region of interest" description="Disordered" evidence="1">
    <location>
        <begin position="67"/>
        <end position="108"/>
    </location>
</feature>
<proteinExistence type="predicted"/>
<dbReference type="Proteomes" id="UP000298652">
    <property type="component" value="Chromosome 5"/>
</dbReference>
<dbReference type="EMBL" id="CM016556">
    <property type="protein sequence ID" value="TKW16892.1"/>
    <property type="molecule type" value="Genomic_DNA"/>
</dbReference>
<dbReference type="AlphaFoldDB" id="A0A4U6UMT8"/>
<evidence type="ECO:0000313" key="3">
    <source>
        <dbReference type="Proteomes" id="UP000298652"/>
    </source>
</evidence>
<organism evidence="2 3">
    <name type="scientific">Setaria viridis</name>
    <name type="common">Green bristlegrass</name>
    <name type="synonym">Setaria italica subsp. viridis</name>
    <dbReference type="NCBI Taxonomy" id="4556"/>
    <lineage>
        <taxon>Eukaryota</taxon>
        <taxon>Viridiplantae</taxon>
        <taxon>Streptophyta</taxon>
        <taxon>Embryophyta</taxon>
        <taxon>Tracheophyta</taxon>
        <taxon>Spermatophyta</taxon>
        <taxon>Magnoliopsida</taxon>
        <taxon>Liliopsida</taxon>
        <taxon>Poales</taxon>
        <taxon>Poaceae</taxon>
        <taxon>PACMAD clade</taxon>
        <taxon>Panicoideae</taxon>
        <taxon>Panicodae</taxon>
        <taxon>Paniceae</taxon>
        <taxon>Cenchrinae</taxon>
        <taxon>Setaria</taxon>
    </lineage>
</organism>
<sequence length="130" mass="14007">MCKAGDVAVGRGCVACAHAYACKWGLAASLSDVDLYLVTATKLLGSKRTGRMTREIGHVRALPSRSAVRFSALPSPPPRGRRREPEAGARRTRWRAGGAGPPMHAVTESLQVPTRCRYGRSCVHPTWPGQ</sequence>
<reference evidence="2" key="1">
    <citation type="submission" date="2019-03" db="EMBL/GenBank/DDBJ databases">
        <title>WGS assembly of Setaria viridis.</title>
        <authorList>
            <person name="Huang P."/>
            <person name="Jenkins J."/>
            <person name="Grimwood J."/>
            <person name="Barry K."/>
            <person name="Healey A."/>
            <person name="Mamidi S."/>
            <person name="Sreedasyam A."/>
            <person name="Shu S."/>
            <person name="Feldman M."/>
            <person name="Wu J."/>
            <person name="Yu Y."/>
            <person name="Chen C."/>
            <person name="Johnson J."/>
            <person name="Rokhsar D."/>
            <person name="Baxter I."/>
            <person name="Schmutz J."/>
            <person name="Brutnell T."/>
            <person name="Kellogg E."/>
        </authorList>
    </citation>
    <scope>NUCLEOTIDE SEQUENCE [LARGE SCALE GENOMIC DNA]</scope>
</reference>
<evidence type="ECO:0000313" key="2">
    <source>
        <dbReference type="EMBL" id="TKW16892.1"/>
    </source>
</evidence>
<protein>
    <submittedName>
        <fullName evidence="2">Uncharacterized protein</fullName>
    </submittedName>
</protein>